<comment type="caution">
    <text evidence="1">The sequence shown here is derived from an EMBL/GenBank/DDBJ whole genome shotgun (WGS) entry which is preliminary data.</text>
</comment>
<reference evidence="1" key="1">
    <citation type="journal article" date="2019" name="BMC Genomics">
        <title>A new reference genome for Sorghum bicolor reveals high levels of sequence similarity between sweet and grain genotypes: implications for the genetics of sugar metabolism.</title>
        <authorList>
            <person name="Cooper E.A."/>
            <person name="Brenton Z.W."/>
            <person name="Flinn B.S."/>
            <person name="Jenkins J."/>
            <person name="Shu S."/>
            <person name="Flowers D."/>
            <person name="Luo F."/>
            <person name="Wang Y."/>
            <person name="Xia P."/>
            <person name="Barry K."/>
            <person name="Daum C."/>
            <person name="Lipzen A."/>
            <person name="Yoshinaga Y."/>
            <person name="Schmutz J."/>
            <person name="Saski C."/>
            <person name="Vermerris W."/>
            <person name="Kresovich S."/>
        </authorList>
    </citation>
    <scope>NUCLEOTIDE SEQUENCE</scope>
</reference>
<dbReference type="AlphaFoldDB" id="A0A921RKK5"/>
<evidence type="ECO:0000313" key="2">
    <source>
        <dbReference type="Proteomes" id="UP000807115"/>
    </source>
</evidence>
<dbReference type="EMBL" id="CM027681">
    <property type="protein sequence ID" value="KAG0542144.1"/>
    <property type="molecule type" value="Genomic_DNA"/>
</dbReference>
<name>A0A921RKK5_SORBI</name>
<proteinExistence type="predicted"/>
<reference evidence="1" key="2">
    <citation type="submission" date="2020-10" db="EMBL/GenBank/DDBJ databases">
        <authorList>
            <person name="Cooper E.A."/>
            <person name="Brenton Z.W."/>
            <person name="Flinn B.S."/>
            <person name="Jenkins J."/>
            <person name="Shu S."/>
            <person name="Flowers D."/>
            <person name="Luo F."/>
            <person name="Wang Y."/>
            <person name="Xia P."/>
            <person name="Barry K."/>
            <person name="Daum C."/>
            <person name="Lipzen A."/>
            <person name="Yoshinaga Y."/>
            <person name="Schmutz J."/>
            <person name="Saski C."/>
            <person name="Vermerris W."/>
            <person name="Kresovich S."/>
        </authorList>
    </citation>
    <scope>NUCLEOTIDE SEQUENCE</scope>
</reference>
<organism evidence="1 2">
    <name type="scientific">Sorghum bicolor</name>
    <name type="common">Sorghum</name>
    <name type="synonym">Sorghum vulgare</name>
    <dbReference type="NCBI Taxonomy" id="4558"/>
    <lineage>
        <taxon>Eukaryota</taxon>
        <taxon>Viridiplantae</taxon>
        <taxon>Streptophyta</taxon>
        <taxon>Embryophyta</taxon>
        <taxon>Tracheophyta</taxon>
        <taxon>Spermatophyta</taxon>
        <taxon>Magnoliopsida</taxon>
        <taxon>Liliopsida</taxon>
        <taxon>Poales</taxon>
        <taxon>Poaceae</taxon>
        <taxon>PACMAD clade</taxon>
        <taxon>Panicoideae</taxon>
        <taxon>Andropogonodae</taxon>
        <taxon>Andropogoneae</taxon>
        <taxon>Sorghinae</taxon>
        <taxon>Sorghum</taxon>
    </lineage>
</organism>
<gene>
    <name evidence="1" type="ORF">BDA96_02G077800</name>
</gene>
<evidence type="ECO:0000313" key="1">
    <source>
        <dbReference type="EMBL" id="KAG0542144.1"/>
    </source>
</evidence>
<accession>A0A921RKK5</accession>
<sequence length="88" mass="10010">MCGSICPRGLGSASRRMSSGVWKPIPICYDGFEPPDTCTLLRFEISRIKNISLHDSAIDIRRKNQPIRVRDLCEKAKEILMEESNVQM</sequence>
<dbReference type="Proteomes" id="UP000807115">
    <property type="component" value="Chromosome 2"/>
</dbReference>
<protein>
    <submittedName>
        <fullName evidence="1">Uncharacterized protein</fullName>
    </submittedName>
</protein>